<dbReference type="Pfam" id="PF00732">
    <property type="entry name" value="GMC_oxred_N"/>
    <property type="match status" value="1"/>
</dbReference>
<dbReference type="OrthoDB" id="269227at2759"/>
<evidence type="ECO:0000259" key="3">
    <source>
        <dbReference type="PROSITE" id="PS00624"/>
    </source>
</evidence>
<accession>K1WNJ6</accession>
<dbReference type="Gene3D" id="3.50.50.60">
    <property type="entry name" value="FAD/NAD(P)-binding domain"/>
    <property type="match status" value="1"/>
</dbReference>
<dbReference type="STRING" id="1072389.K1WNJ6"/>
<feature type="region of interest" description="Disordered" evidence="2">
    <location>
        <begin position="780"/>
        <end position="800"/>
    </location>
</feature>
<dbReference type="RefSeq" id="XP_007295136.1">
    <property type="nucleotide sequence ID" value="XM_007295074.1"/>
</dbReference>
<dbReference type="OMA" id="IMRRTKM"/>
<dbReference type="HOGENOM" id="CLU_323664_0_0_1"/>
<dbReference type="PROSITE" id="PS00624">
    <property type="entry name" value="GMC_OXRED_2"/>
    <property type="match status" value="1"/>
</dbReference>
<evidence type="ECO:0000256" key="1">
    <source>
        <dbReference type="ARBA" id="ARBA00010790"/>
    </source>
</evidence>
<organism evidence="4 5">
    <name type="scientific">Marssonina brunnea f. sp. multigermtubi (strain MB_m1)</name>
    <name type="common">Marssonina leaf spot fungus</name>
    <dbReference type="NCBI Taxonomy" id="1072389"/>
    <lineage>
        <taxon>Eukaryota</taxon>
        <taxon>Fungi</taxon>
        <taxon>Dikarya</taxon>
        <taxon>Ascomycota</taxon>
        <taxon>Pezizomycotina</taxon>
        <taxon>Leotiomycetes</taxon>
        <taxon>Helotiales</taxon>
        <taxon>Drepanopezizaceae</taxon>
        <taxon>Drepanopeziza</taxon>
    </lineage>
</organism>
<dbReference type="SUPFAM" id="SSF51905">
    <property type="entry name" value="FAD/NAD(P)-binding domain"/>
    <property type="match status" value="1"/>
</dbReference>
<dbReference type="SUPFAM" id="SSF54373">
    <property type="entry name" value="FAD-linked reductases, C-terminal domain"/>
    <property type="match status" value="1"/>
</dbReference>
<dbReference type="KEGG" id="mbe:MBM_07247"/>
<dbReference type="Proteomes" id="UP000006753">
    <property type="component" value="Unassembled WGS sequence"/>
</dbReference>
<evidence type="ECO:0000256" key="2">
    <source>
        <dbReference type="SAM" id="MobiDB-lite"/>
    </source>
</evidence>
<dbReference type="PANTHER" id="PTHR11552:SF78">
    <property type="entry name" value="GLUCOSE-METHANOL-CHOLINE OXIDOREDUCTASE N-TERMINAL DOMAIN-CONTAINING PROTEIN"/>
    <property type="match status" value="1"/>
</dbReference>
<gene>
    <name evidence="4" type="ORF">MBM_07247</name>
</gene>
<name>K1WNJ6_MARBU</name>
<feature type="compositionally biased region" description="Basic and acidic residues" evidence="2">
    <location>
        <begin position="706"/>
        <end position="720"/>
    </location>
</feature>
<dbReference type="GeneID" id="18763182"/>
<feature type="region of interest" description="Disordered" evidence="2">
    <location>
        <begin position="706"/>
        <end position="738"/>
    </location>
</feature>
<dbReference type="Gene3D" id="3.30.560.10">
    <property type="entry name" value="Glucose Oxidase, domain 3"/>
    <property type="match status" value="1"/>
</dbReference>
<evidence type="ECO:0000313" key="4">
    <source>
        <dbReference type="EMBL" id="EKD14526.1"/>
    </source>
</evidence>
<dbReference type="EMBL" id="JH921445">
    <property type="protein sequence ID" value="EKD14526.1"/>
    <property type="molecule type" value="Genomic_DNA"/>
</dbReference>
<dbReference type="InterPro" id="IPR036188">
    <property type="entry name" value="FAD/NAD-bd_sf"/>
</dbReference>
<sequence>MGVTLKKPPRSQFGKPSNYLRPEIKAVDIIIAGGGTAACVLAGRLAEADPNLQILLIEQGKNSLRNKDVCYPGLALGHLDPEKHKTKMTALFWEAESSSDVGDRALVVPSGGTLGGGSAINFMMYTRAQKCDFDAWNTPGWTSDDLLPLMKRLEKYDGPSMLDSNSHLHGVSGPVSISDAGHRFSRSENDYIEAAAAVGYPETPDLQDLISCNRVSRWLRYVDKTGRRQDTAHAYLQKLLDGKPVENLHILVQHSVIRVVFDDKSDPKRATGVELIQNDNFHPCTKPYEKGPLRPERRIVKSRKLVVISCGALGTPLVLERSGVGDPEILARAQVPVVAEVPGVGNDYQDHNGIFSLYKTSLGPSETLNNMLRRHISLAQAVKPGDRRAFWNAIDVAAKVRPTDREVEQMTTEFQRAWELDFQNQHSKPLALFAFISACPRVEENSEDELVTVVSYNAYPYSRGSIHITDDKKGYAFQTGYLSDRFDLEAHVWAYKKQREIMRRTKMFQGEFQPSHPRFSDDSNAFIPANFVPFEGVIQDIVYTPADDLVIEEYIRQNITTTWHSLGTAKMAPLAEHGVVDSYLNVHRVKGLKVVDLSIAPKNVGANTNHTAILIGEKGFDIIASALGLSIPDPEAADAVVHDKMKKEFVHKCTVEVKLPKELVLCESCIYCNKHFDEYAKYRAVDASSEEGSGPWACVPCGEHHVDQDSDYSDDSKKPIDSGQEDEDESYTQGQRELSDIESVDEDIAAPSAVHCCANFYNGFSCDHCKEERREVSVEVNEINDESDPDEESHENTVGDTGLTSRPCACDDGYSVCEYHEEAGKLEDLRYTLRMVQARIGQANKVLGSGGLEPIERLREQEKLDEEILHSERIELQIRTKVDRLTEMTTREE</sequence>
<keyword evidence="5" id="KW-1185">Reference proteome</keyword>
<dbReference type="InterPro" id="IPR012132">
    <property type="entry name" value="GMC_OxRdtase"/>
</dbReference>
<dbReference type="PANTHER" id="PTHR11552">
    <property type="entry name" value="GLUCOSE-METHANOL-CHOLINE GMC OXIDOREDUCTASE"/>
    <property type="match status" value="1"/>
</dbReference>
<protein>
    <submittedName>
        <fullName evidence="4">Putative alcohol oxidase</fullName>
    </submittedName>
</protein>
<dbReference type="Pfam" id="PF05199">
    <property type="entry name" value="GMC_oxred_C"/>
    <property type="match status" value="1"/>
</dbReference>
<dbReference type="AlphaFoldDB" id="K1WNJ6"/>
<reference evidence="4 5" key="1">
    <citation type="journal article" date="2012" name="BMC Genomics">
        <title>Sequencing the genome of Marssonina brunnea reveals fungus-poplar co-evolution.</title>
        <authorList>
            <person name="Zhu S."/>
            <person name="Cao Y.-Z."/>
            <person name="Jiang C."/>
            <person name="Tan B.-Y."/>
            <person name="Wang Z."/>
            <person name="Feng S."/>
            <person name="Zhang L."/>
            <person name="Su X.-H."/>
            <person name="Brejova B."/>
            <person name="Vinar T."/>
            <person name="Xu M."/>
            <person name="Wang M.-X."/>
            <person name="Zhang S.-G."/>
            <person name="Huang M.-R."/>
            <person name="Wu R."/>
            <person name="Zhou Y."/>
        </authorList>
    </citation>
    <scope>NUCLEOTIDE SEQUENCE [LARGE SCALE GENOMIC DNA]</scope>
    <source>
        <strain evidence="4 5">MB_m1</strain>
    </source>
</reference>
<feature type="compositionally biased region" description="Acidic residues" evidence="2">
    <location>
        <begin position="782"/>
        <end position="793"/>
    </location>
</feature>
<proteinExistence type="inferred from homology"/>
<dbReference type="InParanoid" id="K1WNJ6"/>
<dbReference type="eggNOG" id="KOG1238">
    <property type="taxonomic scope" value="Eukaryota"/>
</dbReference>
<dbReference type="InterPro" id="IPR007867">
    <property type="entry name" value="GMC_OxRtase_C"/>
</dbReference>
<comment type="similarity">
    <text evidence="1">Belongs to the GMC oxidoreductase family.</text>
</comment>
<dbReference type="GO" id="GO:0050660">
    <property type="term" value="F:flavin adenine dinucleotide binding"/>
    <property type="evidence" value="ECO:0007669"/>
    <property type="project" value="InterPro"/>
</dbReference>
<dbReference type="InterPro" id="IPR000172">
    <property type="entry name" value="GMC_OxRdtase_N"/>
</dbReference>
<feature type="domain" description="Glucose-methanol-choline oxidoreductase N-terminal" evidence="3">
    <location>
        <begin position="311"/>
        <end position="325"/>
    </location>
</feature>
<dbReference type="GO" id="GO:0016614">
    <property type="term" value="F:oxidoreductase activity, acting on CH-OH group of donors"/>
    <property type="evidence" value="ECO:0007669"/>
    <property type="project" value="InterPro"/>
</dbReference>
<evidence type="ECO:0000313" key="5">
    <source>
        <dbReference type="Proteomes" id="UP000006753"/>
    </source>
</evidence>